<accession>A0A7S1UGQ9</accession>
<keyword evidence="1" id="KW-1133">Transmembrane helix</keyword>
<evidence type="ECO:0000313" key="3">
    <source>
        <dbReference type="EMBL" id="CAD9267091.1"/>
    </source>
</evidence>
<dbReference type="AlphaFoldDB" id="A0A7S1UGQ9"/>
<feature type="transmembrane region" description="Helical" evidence="1">
    <location>
        <begin position="12"/>
        <end position="32"/>
    </location>
</feature>
<keyword evidence="1" id="KW-0472">Membrane</keyword>
<dbReference type="InterPro" id="IPR041667">
    <property type="entry name" value="Cupin_8"/>
</dbReference>
<organism evidence="3">
    <name type="scientific">Phaeomonas parva</name>
    <dbReference type="NCBI Taxonomy" id="124430"/>
    <lineage>
        <taxon>Eukaryota</taxon>
        <taxon>Sar</taxon>
        <taxon>Stramenopiles</taxon>
        <taxon>Ochrophyta</taxon>
        <taxon>Pinguiophyceae</taxon>
        <taxon>Pinguiochrysidales</taxon>
        <taxon>Pinguiochrysidaceae</taxon>
        <taxon>Phaeomonas</taxon>
    </lineage>
</organism>
<sequence>MAKGGSVIGTMLRLPIYTILAIFAVGIIRLKLNGEPLSHIIPNLMMFTGDFEGTVRALHANVKIDNRVKYPPIEIPYIQAEDFDMEALRIATDNWRTPAVVKNFFKGTKAMEMWGTPEYLPSVLGKYNVPVVKNSTYNNNQMGRAVMPFEEAFHDIIINQAPKYLFFPVQSREQFEKSENSTRASALQADINKLVREDLELEQRLWEGFGTAAHKVFFGSQLVVGYGQKDPKKTTGTGWHCAVGNNYFAMVVGKKRWYFVDQRWSTYMAPVKGGKVNVQTVRRDLATVVESLPLRFGDIEAGDLLYNPDWTWHTIQNYEGLSLGVPIREVSIPRSMQNNAMYTTIVLLNKILEKFNIDIGGYPIPGHSLAKLWKDEGSRHEEL</sequence>
<dbReference type="Pfam" id="PF13621">
    <property type="entry name" value="Cupin_8"/>
    <property type="match status" value="1"/>
</dbReference>
<dbReference type="PANTHER" id="PTHR12461">
    <property type="entry name" value="HYPOXIA-INDUCIBLE FACTOR 1 ALPHA INHIBITOR-RELATED"/>
    <property type="match status" value="1"/>
</dbReference>
<dbReference type="EMBL" id="HBGJ01040445">
    <property type="protein sequence ID" value="CAD9267091.1"/>
    <property type="molecule type" value="Transcribed_RNA"/>
</dbReference>
<dbReference type="Gene3D" id="2.60.120.650">
    <property type="entry name" value="Cupin"/>
    <property type="match status" value="1"/>
</dbReference>
<evidence type="ECO:0000256" key="1">
    <source>
        <dbReference type="SAM" id="Phobius"/>
    </source>
</evidence>
<keyword evidence="1" id="KW-0812">Transmembrane</keyword>
<gene>
    <name evidence="3" type="ORF">PPAR1163_LOCUS25517</name>
</gene>
<proteinExistence type="predicted"/>
<name>A0A7S1UGQ9_9STRA</name>
<reference evidence="3" key="1">
    <citation type="submission" date="2021-01" db="EMBL/GenBank/DDBJ databases">
        <authorList>
            <person name="Corre E."/>
            <person name="Pelletier E."/>
            <person name="Niang G."/>
            <person name="Scheremetjew M."/>
            <person name="Finn R."/>
            <person name="Kale V."/>
            <person name="Holt S."/>
            <person name="Cochrane G."/>
            <person name="Meng A."/>
            <person name="Brown T."/>
            <person name="Cohen L."/>
        </authorList>
    </citation>
    <scope>NUCLEOTIDE SEQUENCE</scope>
    <source>
        <strain evidence="3">CCMP2877</strain>
    </source>
</reference>
<dbReference type="SUPFAM" id="SSF51197">
    <property type="entry name" value="Clavaminate synthase-like"/>
    <property type="match status" value="1"/>
</dbReference>
<feature type="domain" description="Cupin-like" evidence="2">
    <location>
        <begin position="96"/>
        <end position="324"/>
    </location>
</feature>
<protein>
    <recommendedName>
        <fullName evidence="2">Cupin-like domain-containing protein</fullName>
    </recommendedName>
</protein>
<dbReference type="PANTHER" id="PTHR12461:SF105">
    <property type="entry name" value="HYPOXIA-INDUCIBLE FACTOR 1-ALPHA INHIBITOR"/>
    <property type="match status" value="1"/>
</dbReference>
<evidence type="ECO:0000259" key="2">
    <source>
        <dbReference type="Pfam" id="PF13621"/>
    </source>
</evidence>